<dbReference type="Proteomes" id="UP000291116">
    <property type="component" value="Unassembled WGS sequence"/>
</dbReference>
<dbReference type="PANTHER" id="PTHR48057">
    <property type="entry name" value="LEUCINE-RICH REPEAT SERINE/THREONINE-PROTEIN KINASE 1"/>
    <property type="match status" value="1"/>
</dbReference>
<evidence type="ECO:0008006" key="10">
    <source>
        <dbReference type="Google" id="ProtNLM"/>
    </source>
</evidence>
<dbReference type="Pfam" id="PF00560">
    <property type="entry name" value="LRR_1"/>
    <property type="match status" value="4"/>
</dbReference>
<dbReference type="FunFam" id="3.80.10.10:FF:000041">
    <property type="entry name" value="LRR receptor-like serine/threonine-protein kinase ERECTA"/>
    <property type="match status" value="1"/>
</dbReference>
<keyword evidence="9" id="KW-1185">Reference proteome</keyword>
<evidence type="ECO:0000256" key="2">
    <source>
        <dbReference type="ARBA" id="ARBA00022475"/>
    </source>
</evidence>
<feature type="transmembrane region" description="Helical" evidence="7">
    <location>
        <begin position="187"/>
        <end position="208"/>
    </location>
</feature>
<dbReference type="AlphaFoldDB" id="A0A448Z0W8"/>
<protein>
    <recommendedName>
        <fullName evidence="10">L domain-like protein</fullName>
    </recommendedName>
</protein>
<proteinExistence type="predicted"/>
<evidence type="ECO:0000256" key="3">
    <source>
        <dbReference type="ARBA" id="ARBA00022614"/>
    </source>
</evidence>
<organism evidence="8 9">
    <name type="scientific">Pseudo-nitzschia multistriata</name>
    <dbReference type="NCBI Taxonomy" id="183589"/>
    <lineage>
        <taxon>Eukaryota</taxon>
        <taxon>Sar</taxon>
        <taxon>Stramenopiles</taxon>
        <taxon>Ochrophyta</taxon>
        <taxon>Bacillariophyta</taxon>
        <taxon>Bacillariophyceae</taxon>
        <taxon>Bacillariophycidae</taxon>
        <taxon>Bacillariales</taxon>
        <taxon>Bacillariaceae</taxon>
        <taxon>Pseudo-nitzschia</taxon>
    </lineage>
</organism>
<evidence type="ECO:0000313" key="8">
    <source>
        <dbReference type="EMBL" id="VEU35645.1"/>
    </source>
</evidence>
<feature type="transmembrane region" description="Helical" evidence="7">
    <location>
        <begin position="282"/>
        <end position="308"/>
    </location>
</feature>
<keyword evidence="7" id="KW-1133">Transmembrane helix</keyword>
<evidence type="ECO:0000256" key="6">
    <source>
        <dbReference type="ARBA" id="ARBA00023136"/>
    </source>
</evidence>
<feature type="transmembrane region" description="Helical" evidence="7">
    <location>
        <begin position="371"/>
        <end position="392"/>
    </location>
</feature>
<dbReference type="InterPro" id="IPR052595">
    <property type="entry name" value="LRRC69/RLP"/>
</dbReference>
<evidence type="ECO:0000256" key="4">
    <source>
        <dbReference type="ARBA" id="ARBA00022729"/>
    </source>
</evidence>
<dbReference type="GO" id="GO:0005886">
    <property type="term" value="C:plasma membrane"/>
    <property type="evidence" value="ECO:0007669"/>
    <property type="project" value="UniProtKB-SubCell"/>
</dbReference>
<keyword evidence="4" id="KW-0732">Signal</keyword>
<dbReference type="Gene3D" id="3.80.10.10">
    <property type="entry name" value="Ribonuclease Inhibitor"/>
    <property type="match status" value="3"/>
</dbReference>
<accession>A0A448Z0W8</accession>
<keyword evidence="3" id="KW-0433">Leucine-rich repeat</keyword>
<comment type="subcellular location">
    <subcellularLocation>
        <location evidence="1">Cell membrane</location>
    </subcellularLocation>
</comment>
<dbReference type="InterPro" id="IPR001611">
    <property type="entry name" value="Leu-rich_rpt"/>
</dbReference>
<evidence type="ECO:0000256" key="7">
    <source>
        <dbReference type="SAM" id="Phobius"/>
    </source>
</evidence>
<evidence type="ECO:0000313" key="9">
    <source>
        <dbReference type="Proteomes" id="UP000291116"/>
    </source>
</evidence>
<keyword evidence="5" id="KW-0677">Repeat</keyword>
<dbReference type="InterPro" id="IPR032675">
    <property type="entry name" value="LRR_dom_sf"/>
</dbReference>
<dbReference type="FunFam" id="3.80.10.10:FF:000299">
    <property type="entry name" value="Piriformospora indica-insensitive protein 2"/>
    <property type="match status" value="1"/>
</dbReference>
<dbReference type="SUPFAM" id="SSF52058">
    <property type="entry name" value="L domain-like"/>
    <property type="match status" value="1"/>
</dbReference>
<sequence length="1174" mass="131312">MDRFTRMRQKVKQYTNKHTKHRQTVTMASTINSNDTTQTGNQSVESKVDSTNNTDMIYSMESKRQKPVSKNFSVIFGDQFIDEERVEVGSDSRYNQAKLRCEEKIPQDGSNIKDEDVSKLFTNTNNYMAEEDRNECIRKKIKEDIRNASRMSADSLFSLKSSLGKVETYPADCYSVMAIHSPFEKPFFFFFGFMVFCFQVLFLSYMVISQVAPDFTIQGEIDNPSNGIIASFIPSNVTELVRATQFTAILSYCIFADSSLKDCVMAVEYFPRLGRANKEDKVWMAIFSCVLRFISGFLAIFATFLLIITSDDVIDIILNFAAVNYISTLDEAAFELAKYGKYGPQLEIETKSIERRPIPYCIYRKHNHVRYLFTVFPITFCLLLSVGAVIFGQESTHFWVTKTMRVQFKESTGLHKYSGCYGMVKGVNYYKRRNYLGFTENLAPGAIGYCKQHRHWKLFKNEGQSGCDLEGTCDPCDVPRERELAHSSKTETFDVSTVFDALWYSASGTPLDLYFFETENMGKDLEKHCSSFLNDGNCDLFFNTPDYQYDGGDCCASTCDKSNCGTGGITDAFGAQVESGDGYANCRNPRMEPVTIHLNSITSSRNPDLLNVTADQLAEHEREKGTDFWTEEPVTPLMIVNCDGITILSIYVDKKMENSSETIMVEDGARCRISIDNSTGFFKNWDNEAIWWVDYTVYHGNTTTNEIVSAHSYDVDTINFNRVPNCYFDTFENLINLSTAYVSDDHSSYALSWLSNDGSAWCEDGFLIERFALASLNFAAPIINTDSNDVESTDTSPFWIVAEQQQCRWENIACDVGSVETLMIRGKNLDGTIPTTIGLLTGLRRLDYDGDGLKGTIPSELGLLTNLKRLDIDDNVLTGSIPTEFGNFVNMLELDLDKNKLTGSIPTEFGLMMSLTGSIPTEIGNLKNLVMLGVVGNNLTGSIPSEIGKLGKIERLTLANNRIGGTIPNEIQLTKDTMKVLWLSNNVIKGTIPPEIGELTILEELRLDDNRLTGSIPTEIGLMMSLTVLDLAENDLDGTIPTELGLLTNLRELLLEGNSFTGDIPFSVLSLEKLHTLTFDQNSLGGSVPGDIQTTAPCMLCRGISYELIPERNNDAELPGAFACRTLLQDKWDGRPLSARDCATLKNVCVRCTLGGDYTDGDGARQIAPTLRRT</sequence>
<keyword evidence="7" id="KW-0812">Transmembrane</keyword>
<dbReference type="EMBL" id="CAACVS010000064">
    <property type="protein sequence ID" value="VEU35645.1"/>
    <property type="molecule type" value="Genomic_DNA"/>
</dbReference>
<keyword evidence="2" id="KW-1003">Cell membrane</keyword>
<reference evidence="8 9" key="1">
    <citation type="submission" date="2019-01" db="EMBL/GenBank/DDBJ databases">
        <authorList>
            <person name="Ferrante I. M."/>
        </authorList>
    </citation>
    <scope>NUCLEOTIDE SEQUENCE [LARGE SCALE GENOMIC DNA]</scope>
    <source>
        <strain evidence="8 9">B856</strain>
    </source>
</reference>
<name>A0A448Z0W8_9STRA</name>
<dbReference type="OrthoDB" id="73067at2759"/>
<keyword evidence="6 7" id="KW-0472">Membrane</keyword>
<evidence type="ECO:0000256" key="5">
    <source>
        <dbReference type="ARBA" id="ARBA00022737"/>
    </source>
</evidence>
<gene>
    <name evidence="8" type="ORF">PSNMU_V1.4_AUG-EV-PASAV3_0023890</name>
</gene>
<evidence type="ECO:0000256" key="1">
    <source>
        <dbReference type="ARBA" id="ARBA00004236"/>
    </source>
</evidence>
<dbReference type="PANTHER" id="PTHR48057:SF7">
    <property type="entry name" value="LEUCINE-RICH REPEAT SERINE_THREONINE-PROTEIN KINASE 1"/>
    <property type="match status" value="1"/>
</dbReference>